<dbReference type="eggNOG" id="COG0324">
    <property type="taxonomic scope" value="Bacteria"/>
</dbReference>
<evidence type="ECO:0000256" key="9">
    <source>
        <dbReference type="ARBA" id="ARBA00049563"/>
    </source>
</evidence>
<feature type="binding site" evidence="10">
    <location>
        <begin position="10"/>
        <end position="15"/>
    </location>
    <ligand>
        <name>substrate</name>
    </ligand>
</feature>
<evidence type="ECO:0000256" key="8">
    <source>
        <dbReference type="ARBA" id="ARBA00022842"/>
    </source>
</evidence>
<dbReference type="GO" id="GO:0052381">
    <property type="term" value="F:tRNA dimethylallyltransferase activity"/>
    <property type="evidence" value="ECO:0007669"/>
    <property type="project" value="UniProtKB-UniRule"/>
</dbReference>
<evidence type="ECO:0000256" key="2">
    <source>
        <dbReference type="ARBA" id="ARBA00003213"/>
    </source>
</evidence>
<dbReference type="InterPro" id="IPR027417">
    <property type="entry name" value="P-loop_NTPase"/>
</dbReference>
<evidence type="ECO:0000256" key="3">
    <source>
        <dbReference type="ARBA" id="ARBA00005842"/>
    </source>
</evidence>
<dbReference type="HOGENOM" id="CLU_032616_0_1_0"/>
<comment type="cofactor">
    <cofactor evidence="1 10">
        <name>Mg(2+)</name>
        <dbReference type="ChEBI" id="CHEBI:18420"/>
    </cofactor>
</comment>
<reference key="1">
    <citation type="submission" date="2010-11" db="EMBL/GenBank/DDBJ databases">
        <title>The complete genome of chromosome of Calditerrivibrio nitroreducens DSM 19672.</title>
        <authorList>
            <consortium name="US DOE Joint Genome Institute (JGI-PGF)"/>
            <person name="Lucas S."/>
            <person name="Copeland A."/>
            <person name="Lapidus A."/>
            <person name="Bruce D."/>
            <person name="Goodwin L."/>
            <person name="Pitluck S."/>
            <person name="Kyrpides N."/>
            <person name="Mavromatis K."/>
            <person name="Ivanova N."/>
            <person name="Mikhailova N."/>
            <person name="Zeytun A."/>
            <person name="Brettin T."/>
            <person name="Detter J.C."/>
            <person name="Tapia R."/>
            <person name="Han C."/>
            <person name="Land M."/>
            <person name="Hauser L."/>
            <person name="Markowitz V."/>
            <person name="Cheng J.-F."/>
            <person name="Hugenholtz P."/>
            <person name="Woyke T."/>
            <person name="Wu D."/>
            <person name="Spring S."/>
            <person name="Schroeder M."/>
            <person name="Brambilla E."/>
            <person name="Klenk H.-P."/>
            <person name="Eisen J.A."/>
        </authorList>
    </citation>
    <scope>NUCLEOTIDE SEQUENCE [LARGE SCALE GENOMIC DNA]</scope>
    <source>
        <strain>DSM 19672</strain>
    </source>
</reference>
<gene>
    <name evidence="10" type="primary">miaA</name>
    <name evidence="14" type="ordered locus">Calni_1069</name>
</gene>
<reference evidence="14 15" key="2">
    <citation type="journal article" date="2011" name="Stand. Genomic Sci.">
        <title>Complete genome sequence of Calditerrivibrio nitroreducens type strain (Yu37-1).</title>
        <authorList>
            <person name="Pitluck S."/>
            <person name="Sikorski J."/>
            <person name="Zeytun A."/>
            <person name="Lapidus A."/>
            <person name="Nolan M."/>
            <person name="Lucas S."/>
            <person name="Hammon N."/>
            <person name="Deshpande S."/>
            <person name="Cheng J.F."/>
            <person name="Tapia R."/>
            <person name="Han C."/>
            <person name="Goodwin L."/>
            <person name="Liolios K."/>
            <person name="Pagani I."/>
            <person name="Ivanova N."/>
            <person name="Mavromatis K."/>
            <person name="Pati A."/>
            <person name="Chen A."/>
            <person name="Palaniappan K."/>
            <person name="Hauser L."/>
            <person name="Chang Y.J."/>
            <person name="Jeffries C.D."/>
            <person name="Detter J.C."/>
            <person name="Brambilla E."/>
            <person name="Djao O.D."/>
            <person name="Rohde M."/>
            <person name="Spring S."/>
            <person name="Goker M."/>
            <person name="Woyke T."/>
            <person name="Bristow J."/>
            <person name="Eisen J.A."/>
            <person name="Markowitz V."/>
            <person name="Hugenholtz P."/>
            <person name="Kyrpides N.C."/>
            <person name="Klenk H.P."/>
            <person name="Land M."/>
        </authorList>
    </citation>
    <scope>NUCLEOTIDE SEQUENCE [LARGE SCALE GENOMIC DNA]</scope>
    <source>
        <strain evidence="15">DSM 19672 / NBRC 101217 / Yu37-1</strain>
    </source>
</reference>
<sequence>MKIPIITGYTASGKTDISLKLAEKLDIEIISADAFQVYRFMDIGTGKPSKSELAKVKHHLVDCLNPDEVYSAGIFFEKAETIIEDILSRNKIPLVVGGTGLYVEVLTKGIFKSPEVDKELRLQILNDLSEKGIDYFYQQLLLKDAEYAKKISKNDKNKIVRAFEIIETTGMTVTEAHRNFHRNPRFDYEIFIIDKDRKDLYKSIDERVLKMFQKGWVDEVNQLLNIGYSPENHSFKAIGYREIASFIKNGSPTIEILIRDIQTKTRQFAKRQYTWFKHMAGLKRLSSDFQNNVEEIFKTIKLFW</sequence>
<evidence type="ECO:0000256" key="13">
    <source>
        <dbReference type="RuleBase" id="RU003785"/>
    </source>
</evidence>
<keyword evidence="8 10" id="KW-0460">Magnesium</keyword>
<dbReference type="STRING" id="768670.Calni_1069"/>
<comment type="function">
    <text evidence="2 10 12">Catalyzes the transfer of a dimethylallyl group onto the adenine at position 37 in tRNAs that read codons beginning with uridine, leading to the formation of N6-(dimethylallyl)adenosine (i(6)A).</text>
</comment>
<evidence type="ECO:0000256" key="10">
    <source>
        <dbReference type="HAMAP-Rule" id="MF_00185"/>
    </source>
</evidence>
<comment type="subunit">
    <text evidence="10">Monomer.</text>
</comment>
<keyword evidence="6 10" id="KW-0547">Nucleotide-binding</keyword>
<name>E4TI64_CALNY</name>
<dbReference type="Gene3D" id="3.40.50.300">
    <property type="entry name" value="P-loop containing nucleotide triphosphate hydrolases"/>
    <property type="match status" value="1"/>
</dbReference>
<comment type="similarity">
    <text evidence="3 10 13">Belongs to the IPP transferase family.</text>
</comment>
<accession>E4TI64</accession>
<dbReference type="EC" id="2.5.1.75" evidence="10"/>
<dbReference type="GO" id="GO:0005524">
    <property type="term" value="F:ATP binding"/>
    <property type="evidence" value="ECO:0007669"/>
    <property type="project" value="UniProtKB-UniRule"/>
</dbReference>
<comment type="caution">
    <text evidence="10">Lacks conserved residue(s) required for the propagation of feature annotation.</text>
</comment>
<dbReference type="Proteomes" id="UP000007039">
    <property type="component" value="Chromosome"/>
</dbReference>
<dbReference type="HAMAP" id="MF_00185">
    <property type="entry name" value="IPP_trans"/>
    <property type="match status" value="1"/>
</dbReference>
<protein>
    <recommendedName>
        <fullName evidence="10">tRNA dimethylallyltransferase</fullName>
        <ecNumber evidence="10">2.5.1.75</ecNumber>
    </recommendedName>
    <alternativeName>
        <fullName evidence="10">Dimethylallyl diphosphate:tRNA dimethylallyltransferase</fullName>
        <shortName evidence="10">DMAPP:tRNA dimethylallyltransferase</shortName>
        <shortName evidence="10">DMATase</shortName>
    </alternativeName>
    <alternativeName>
        <fullName evidence="10">Isopentenyl-diphosphate:tRNA isopentenyltransferase</fullName>
        <shortName evidence="10">IPP transferase</shortName>
        <shortName evidence="10">IPPT</shortName>
        <shortName evidence="10">IPTase</shortName>
    </alternativeName>
</protein>
<dbReference type="AlphaFoldDB" id="E4TI64"/>
<evidence type="ECO:0000313" key="15">
    <source>
        <dbReference type="Proteomes" id="UP000007039"/>
    </source>
</evidence>
<dbReference type="Pfam" id="PF01715">
    <property type="entry name" value="IPPT"/>
    <property type="match status" value="1"/>
</dbReference>
<evidence type="ECO:0000313" key="14">
    <source>
        <dbReference type="EMBL" id="ADR18980.1"/>
    </source>
</evidence>
<keyword evidence="4 10" id="KW-0808">Transferase</keyword>
<dbReference type="PANTHER" id="PTHR11088:SF60">
    <property type="entry name" value="TRNA DIMETHYLALLYLTRANSFERASE"/>
    <property type="match status" value="1"/>
</dbReference>
<keyword evidence="15" id="KW-1185">Reference proteome</keyword>
<dbReference type="InterPro" id="IPR039657">
    <property type="entry name" value="Dimethylallyltransferase"/>
</dbReference>
<organism evidence="14 15">
    <name type="scientific">Calditerrivibrio nitroreducens (strain DSM 19672 / NBRC 101217 / Yu37-1)</name>
    <dbReference type="NCBI Taxonomy" id="768670"/>
    <lineage>
        <taxon>Bacteria</taxon>
        <taxon>Pseudomonadati</taxon>
        <taxon>Deferribacterota</taxon>
        <taxon>Deferribacteres</taxon>
        <taxon>Deferribacterales</taxon>
        <taxon>Calditerrivibrionaceae</taxon>
    </lineage>
</organism>
<dbReference type="OrthoDB" id="9776390at2"/>
<evidence type="ECO:0000256" key="1">
    <source>
        <dbReference type="ARBA" id="ARBA00001946"/>
    </source>
</evidence>
<dbReference type="Gene3D" id="1.10.20.140">
    <property type="match status" value="1"/>
</dbReference>
<dbReference type="GO" id="GO:0006400">
    <property type="term" value="P:tRNA modification"/>
    <property type="evidence" value="ECO:0007669"/>
    <property type="project" value="TreeGrafter"/>
</dbReference>
<comment type="catalytic activity">
    <reaction evidence="9 10 11">
        <text>adenosine(37) in tRNA + dimethylallyl diphosphate = N(6)-dimethylallyladenosine(37) in tRNA + diphosphate</text>
        <dbReference type="Rhea" id="RHEA:26482"/>
        <dbReference type="Rhea" id="RHEA-COMP:10162"/>
        <dbReference type="Rhea" id="RHEA-COMP:10375"/>
        <dbReference type="ChEBI" id="CHEBI:33019"/>
        <dbReference type="ChEBI" id="CHEBI:57623"/>
        <dbReference type="ChEBI" id="CHEBI:74411"/>
        <dbReference type="ChEBI" id="CHEBI:74415"/>
        <dbReference type="EC" id="2.5.1.75"/>
    </reaction>
</comment>
<feature type="binding site" evidence="10">
    <location>
        <begin position="8"/>
        <end position="15"/>
    </location>
    <ligand>
        <name>ATP</name>
        <dbReference type="ChEBI" id="CHEBI:30616"/>
    </ligand>
</feature>
<evidence type="ECO:0000256" key="12">
    <source>
        <dbReference type="RuleBase" id="RU003784"/>
    </source>
</evidence>
<dbReference type="NCBIfam" id="TIGR00174">
    <property type="entry name" value="miaA"/>
    <property type="match status" value="1"/>
</dbReference>
<keyword evidence="7 10" id="KW-0067">ATP-binding</keyword>
<feature type="site" description="Interaction with substrate tRNA" evidence="10">
    <location>
        <position position="121"/>
    </location>
</feature>
<dbReference type="EMBL" id="CP002347">
    <property type="protein sequence ID" value="ADR18980.1"/>
    <property type="molecule type" value="Genomic_DNA"/>
</dbReference>
<dbReference type="SUPFAM" id="SSF52540">
    <property type="entry name" value="P-loop containing nucleoside triphosphate hydrolases"/>
    <property type="match status" value="2"/>
</dbReference>
<feature type="site" description="Interaction with substrate tRNA" evidence="10">
    <location>
        <position position="99"/>
    </location>
</feature>
<evidence type="ECO:0000256" key="5">
    <source>
        <dbReference type="ARBA" id="ARBA00022694"/>
    </source>
</evidence>
<dbReference type="RefSeq" id="WP_013451193.1">
    <property type="nucleotide sequence ID" value="NC_014758.1"/>
</dbReference>
<evidence type="ECO:0000256" key="4">
    <source>
        <dbReference type="ARBA" id="ARBA00022679"/>
    </source>
</evidence>
<proteinExistence type="inferred from homology"/>
<dbReference type="InterPro" id="IPR018022">
    <property type="entry name" value="IPT"/>
</dbReference>
<dbReference type="PANTHER" id="PTHR11088">
    <property type="entry name" value="TRNA DIMETHYLALLYLTRANSFERASE"/>
    <property type="match status" value="1"/>
</dbReference>
<dbReference type="KEGG" id="cni:Calni_1069"/>
<evidence type="ECO:0000256" key="7">
    <source>
        <dbReference type="ARBA" id="ARBA00022840"/>
    </source>
</evidence>
<evidence type="ECO:0000256" key="6">
    <source>
        <dbReference type="ARBA" id="ARBA00022741"/>
    </source>
</evidence>
<evidence type="ECO:0000256" key="11">
    <source>
        <dbReference type="RuleBase" id="RU003783"/>
    </source>
</evidence>
<keyword evidence="5 10" id="KW-0819">tRNA processing</keyword>